<evidence type="ECO:0000256" key="1">
    <source>
        <dbReference type="SAM" id="SignalP"/>
    </source>
</evidence>
<protein>
    <recommendedName>
        <fullName evidence="4">Septum formation inhibitor Maf</fullName>
    </recommendedName>
</protein>
<keyword evidence="1" id="KW-0732">Signal</keyword>
<dbReference type="OrthoDB" id="5496093at2"/>
<gene>
    <name evidence="2" type="ORF">SAMN06296052_12341</name>
</gene>
<dbReference type="PROSITE" id="PS51257">
    <property type="entry name" value="PROKAR_LIPOPROTEIN"/>
    <property type="match status" value="1"/>
</dbReference>
<feature type="chain" id="PRO_5012308767" description="Septum formation inhibitor Maf" evidence="1">
    <location>
        <begin position="24"/>
        <end position="302"/>
    </location>
</feature>
<reference evidence="3" key="1">
    <citation type="submission" date="2017-06" db="EMBL/GenBank/DDBJ databases">
        <authorList>
            <person name="Varghese N."/>
            <person name="Submissions S."/>
        </authorList>
    </citation>
    <scope>NUCLEOTIDE SEQUENCE [LARGE SCALE GENOMIC DNA]</scope>
    <source>
        <strain evidence="3">NKM1</strain>
    </source>
</reference>
<dbReference type="AlphaFoldDB" id="A0A239JS44"/>
<proteinExistence type="predicted"/>
<evidence type="ECO:0008006" key="4">
    <source>
        <dbReference type="Google" id="ProtNLM"/>
    </source>
</evidence>
<organism evidence="2 3">
    <name type="scientific">Pontibacter ummariensis</name>
    <dbReference type="NCBI Taxonomy" id="1610492"/>
    <lineage>
        <taxon>Bacteria</taxon>
        <taxon>Pseudomonadati</taxon>
        <taxon>Bacteroidota</taxon>
        <taxon>Cytophagia</taxon>
        <taxon>Cytophagales</taxon>
        <taxon>Hymenobacteraceae</taxon>
        <taxon>Pontibacter</taxon>
    </lineage>
</organism>
<dbReference type="EMBL" id="FZOQ01000023">
    <property type="protein sequence ID" value="SNT08352.1"/>
    <property type="molecule type" value="Genomic_DNA"/>
</dbReference>
<sequence>MKRLLPLLCLLLIGMAGTFIACANQDISAAAIGADKNSYTELQEFFQPDWAMNKLWDDGLAEVAIYDAERVVYDKKRSFEFTQITVKEDFNRAHNVKTDDYSRSDLFPVLKVNQFARIPTEKYPYHYLTSLFLHREQPWALHKLTTSSQEWCGNTFKAITDEGNSYQEYYNSYFDGQGEGHRDLPKNALFEDQLPSTLRALRFQDGLRLQANVVESLQNNKALAPVVYQAKLSTVKTDLEGQAAWQVIVRLEEGKQNTYWFASQYPNQLLQQETWDGRKLKLKQLSRYAYWQEGGNKLPPTL</sequence>
<evidence type="ECO:0000313" key="2">
    <source>
        <dbReference type="EMBL" id="SNT08352.1"/>
    </source>
</evidence>
<dbReference type="RefSeq" id="WP_089321019.1">
    <property type="nucleotide sequence ID" value="NZ_FZOQ01000023.1"/>
</dbReference>
<accession>A0A239JS44</accession>
<feature type="signal peptide" evidence="1">
    <location>
        <begin position="1"/>
        <end position="23"/>
    </location>
</feature>
<name>A0A239JS44_9BACT</name>
<evidence type="ECO:0000313" key="3">
    <source>
        <dbReference type="Proteomes" id="UP000198432"/>
    </source>
</evidence>
<keyword evidence="3" id="KW-1185">Reference proteome</keyword>
<dbReference type="Proteomes" id="UP000198432">
    <property type="component" value="Unassembled WGS sequence"/>
</dbReference>